<feature type="domain" description="Alginate lyase" evidence="4">
    <location>
        <begin position="98"/>
        <end position="324"/>
    </location>
</feature>
<dbReference type="GO" id="GO:0016829">
    <property type="term" value="F:lyase activity"/>
    <property type="evidence" value="ECO:0007669"/>
    <property type="project" value="UniProtKB-KW"/>
</dbReference>
<dbReference type="Gene3D" id="1.50.10.100">
    <property type="entry name" value="Chondroitin AC/alginate lyase"/>
    <property type="match status" value="1"/>
</dbReference>
<evidence type="ECO:0000313" key="6">
    <source>
        <dbReference type="Proteomes" id="UP001595773"/>
    </source>
</evidence>
<dbReference type="Proteomes" id="UP001595773">
    <property type="component" value="Unassembled WGS sequence"/>
</dbReference>
<evidence type="ECO:0000313" key="5">
    <source>
        <dbReference type="EMBL" id="MFC4265078.1"/>
    </source>
</evidence>
<accession>A0ABV8R0Z7</accession>
<gene>
    <name evidence="5" type="ORF">ACFOW9_05645</name>
</gene>
<dbReference type="InterPro" id="IPR008397">
    <property type="entry name" value="Alginate_lyase_dom"/>
</dbReference>
<sequence length="377" mass="39723">MKDIGRRIVLGLAGLVVLVGASGLMAGCASPISPSTSSAGSSAASPSSSAQPGALFLLSSQEAAALRGEESRFGSVIQRCDRQASQSPHPIATLALDPHYTASGVDASSHQSDPLAPDAQMAYRDGLCFLVTGEARYATHAQSIIDAWTKTLTSAPTLQGKDAINFDMPYMIGAATWVRGANNWNPSAFASFLQGVVLPNAELTDPNNHGMWAVLMEASAATFTGNHALMGSAQNRWAQILQGEVTSDGSMPREAARSDTNNYRGGPDEGIKGIDYTHFTLEPASMSAKLFADAGLSVWQSSGGQLLQRAFATAAGWTLDPASFQYFRGEKSKLIGVENASYFPLLLKYYTNADAARVVSDGRINADGFELAALFAN</sequence>
<proteinExistence type="predicted"/>
<dbReference type="SUPFAM" id="SSF48230">
    <property type="entry name" value="Chondroitin AC/alginate lyase"/>
    <property type="match status" value="1"/>
</dbReference>
<protein>
    <submittedName>
        <fullName evidence="5">Alginate lyase family protein</fullName>
    </submittedName>
</protein>
<evidence type="ECO:0000259" key="4">
    <source>
        <dbReference type="Pfam" id="PF05426"/>
    </source>
</evidence>
<evidence type="ECO:0000256" key="1">
    <source>
        <dbReference type="ARBA" id="ARBA00022729"/>
    </source>
</evidence>
<keyword evidence="6" id="KW-1185">Reference proteome</keyword>
<dbReference type="PROSITE" id="PS51257">
    <property type="entry name" value="PROKAR_LIPOPROTEIN"/>
    <property type="match status" value="1"/>
</dbReference>
<dbReference type="Pfam" id="PF05426">
    <property type="entry name" value="Alginate_lyase"/>
    <property type="match status" value="1"/>
</dbReference>
<comment type="caution">
    <text evidence="5">The sequence shown here is derived from an EMBL/GenBank/DDBJ whole genome shotgun (WGS) entry which is preliminary data.</text>
</comment>
<keyword evidence="2 5" id="KW-0456">Lyase</keyword>
<organism evidence="5 6">
    <name type="scientific">Arthrobacter cryoconiti</name>
    <dbReference type="NCBI Taxonomy" id="748907"/>
    <lineage>
        <taxon>Bacteria</taxon>
        <taxon>Bacillati</taxon>
        <taxon>Actinomycetota</taxon>
        <taxon>Actinomycetes</taxon>
        <taxon>Micrococcales</taxon>
        <taxon>Micrococcaceae</taxon>
        <taxon>Arthrobacter</taxon>
    </lineage>
</organism>
<name>A0ABV8R0Z7_9MICC</name>
<evidence type="ECO:0000256" key="3">
    <source>
        <dbReference type="SAM" id="MobiDB-lite"/>
    </source>
</evidence>
<feature type="region of interest" description="Disordered" evidence="3">
    <location>
        <begin position="248"/>
        <end position="267"/>
    </location>
</feature>
<reference evidence="6" key="1">
    <citation type="journal article" date="2019" name="Int. J. Syst. Evol. Microbiol.">
        <title>The Global Catalogue of Microorganisms (GCM) 10K type strain sequencing project: providing services to taxonomists for standard genome sequencing and annotation.</title>
        <authorList>
            <consortium name="The Broad Institute Genomics Platform"/>
            <consortium name="The Broad Institute Genome Sequencing Center for Infectious Disease"/>
            <person name="Wu L."/>
            <person name="Ma J."/>
        </authorList>
    </citation>
    <scope>NUCLEOTIDE SEQUENCE [LARGE SCALE GENOMIC DNA]</scope>
    <source>
        <strain evidence="6">CGMCC 1.10698</strain>
    </source>
</reference>
<evidence type="ECO:0000256" key="2">
    <source>
        <dbReference type="ARBA" id="ARBA00023239"/>
    </source>
</evidence>
<dbReference type="RefSeq" id="WP_230067113.1">
    <property type="nucleotide sequence ID" value="NZ_BAABLL010000003.1"/>
</dbReference>
<dbReference type="EMBL" id="JBHSCQ010000006">
    <property type="protein sequence ID" value="MFC4265078.1"/>
    <property type="molecule type" value="Genomic_DNA"/>
</dbReference>
<dbReference type="InterPro" id="IPR008929">
    <property type="entry name" value="Chondroitin_lyas"/>
</dbReference>
<keyword evidence="1" id="KW-0732">Signal</keyword>